<sequence>MDGGIAGVIDNKGCSRLFVGSPISVASITNMKSSGYMLSSSSSVISGFGPVGPTKRLLMTWSLMDDISEFYFEGRSCAAVLFFDSDLDGESLNFREVFLQSQALEGITMSTTDPAVLPDPPGSSHWAVIVEAETVTRFRLVLGKLPFHIQLQQIPTMDLAPIARWTGNSIQITRETVRKLKDYGNLFWRLEMPAF</sequence>
<organism evidence="1 2">
    <name type="scientific">Platanthera guangdongensis</name>
    <dbReference type="NCBI Taxonomy" id="2320717"/>
    <lineage>
        <taxon>Eukaryota</taxon>
        <taxon>Viridiplantae</taxon>
        <taxon>Streptophyta</taxon>
        <taxon>Embryophyta</taxon>
        <taxon>Tracheophyta</taxon>
        <taxon>Spermatophyta</taxon>
        <taxon>Magnoliopsida</taxon>
        <taxon>Liliopsida</taxon>
        <taxon>Asparagales</taxon>
        <taxon>Orchidaceae</taxon>
        <taxon>Orchidoideae</taxon>
        <taxon>Orchideae</taxon>
        <taxon>Orchidinae</taxon>
        <taxon>Platanthera</taxon>
    </lineage>
</organism>
<evidence type="ECO:0000313" key="2">
    <source>
        <dbReference type="Proteomes" id="UP001412067"/>
    </source>
</evidence>
<proteinExistence type="predicted"/>
<keyword evidence="2" id="KW-1185">Reference proteome</keyword>
<name>A0ABR2LYV1_9ASPA</name>
<protein>
    <submittedName>
        <fullName evidence="1">Uncharacterized protein</fullName>
    </submittedName>
</protein>
<accession>A0ABR2LYV1</accession>
<reference evidence="1 2" key="1">
    <citation type="journal article" date="2022" name="Nat. Plants">
        <title>Genomes of leafy and leafless Platanthera orchids illuminate the evolution of mycoheterotrophy.</title>
        <authorList>
            <person name="Li M.H."/>
            <person name="Liu K.W."/>
            <person name="Li Z."/>
            <person name="Lu H.C."/>
            <person name="Ye Q.L."/>
            <person name="Zhang D."/>
            <person name="Wang J.Y."/>
            <person name="Li Y.F."/>
            <person name="Zhong Z.M."/>
            <person name="Liu X."/>
            <person name="Yu X."/>
            <person name="Liu D.K."/>
            <person name="Tu X.D."/>
            <person name="Liu B."/>
            <person name="Hao Y."/>
            <person name="Liao X.Y."/>
            <person name="Jiang Y.T."/>
            <person name="Sun W.H."/>
            <person name="Chen J."/>
            <person name="Chen Y.Q."/>
            <person name="Ai Y."/>
            <person name="Zhai J.W."/>
            <person name="Wu S.S."/>
            <person name="Zhou Z."/>
            <person name="Hsiao Y.Y."/>
            <person name="Wu W.L."/>
            <person name="Chen Y.Y."/>
            <person name="Lin Y.F."/>
            <person name="Hsu J.L."/>
            <person name="Li C.Y."/>
            <person name="Wang Z.W."/>
            <person name="Zhao X."/>
            <person name="Zhong W.Y."/>
            <person name="Ma X.K."/>
            <person name="Ma L."/>
            <person name="Huang J."/>
            <person name="Chen G.Z."/>
            <person name="Huang M.Z."/>
            <person name="Huang L."/>
            <person name="Peng D.H."/>
            <person name="Luo Y.B."/>
            <person name="Zou S.Q."/>
            <person name="Chen S.P."/>
            <person name="Lan S."/>
            <person name="Tsai W.C."/>
            <person name="Van de Peer Y."/>
            <person name="Liu Z.J."/>
        </authorList>
    </citation>
    <scope>NUCLEOTIDE SEQUENCE [LARGE SCALE GENOMIC DNA]</scope>
    <source>
        <strain evidence="1">Lor288</strain>
    </source>
</reference>
<gene>
    <name evidence="1" type="ORF">KSP40_PGU021444</name>
</gene>
<dbReference type="EMBL" id="JBBWWR010000014">
    <property type="protein sequence ID" value="KAK8953553.1"/>
    <property type="molecule type" value="Genomic_DNA"/>
</dbReference>
<dbReference type="Proteomes" id="UP001412067">
    <property type="component" value="Unassembled WGS sequence"/>
</dbReference>
<comment type="caution">
    <text evidence="1">The sequence shown here is derived from an EMBL/GenBank/DDBJ whole genome shotgun (WGS) entry which is preliminary data.</text>
</comment>
<evidence type="ECO:0000313" key="1">
    <source>
        <dbReference type="EMBL" id="KAK8953553.1"/>
    </source>
</evidence>